<organism evidence="2 3">
    <name type="scientific">Kribbella koreensis</name>
    <dbReference type="NCBI Taxonomy" id="57909"/>
    <lineage>
        <taxon>Bacteria</taxon>
        <taxon>Bacillati</taxon>
        <taxon>Actinomycetota</taxon>
        <taxon>Actinomycetes</taxon>
        <taxon>Propionibacteriales</taxon>
        <taxon>Kribbellaceae</taxon>
        <taxon>Kribbella</taxon>
    </lineage>
</organism>
<evidence type="ECO:0000313" key="3">
    <source>
        <dbReference type="Proteomes" id="UP001500542"/>
    </source>
</evidence>
<comment type="caution">
    <text evidence="2">The sequence shown here is derived from an EMBL/GenBank/DDBJ whole genome shotgun (WGS) entry which is preliminary data.</text>
</comment>
<dbReference type="PROSITE" id="PS50011">
    <property type="entry name" value="PROTEIN_KINASE_DOM"/>
    <property type="match status" value="1"/>
</dbReference>
<accession>A0ABP4BZU8</accession>
<evidence type="ECO:0000259" key="1">
    <source>
        <dbReference type="PROSITE" id="PS50011"/>
    </source>
</evidence>
<protein>
    <recommendedName>
        <fullName evidence="1">Protein kinase domain-containing protein</fullName>
    </recommendedName>
</protein>
<keyword evidence="3" id="KW-1185">Reference proteome</keyword>
<dbReference type="Pfam" id="PF01636">
    <property type="entry name" value="APH"/>
    <property type="match status" value="1"/>
</dbReference>
<dbReference type="EMBL" id="BAAAHK010000017">
    <property type="protein sequence ID" value="GAA0956436.1"/>
    <property type="molecule type" value="Genomic_DNA"/>
</dbReference>
<dbReference type="InterPro" id="IPR011009">
    <property type="entry name" value="Kinase-like_dom_sf"/>
</dbReference>
<sequence>MTLDQRQRDLLAEWLPRAEVVKDLSWGLVGTTVLELLQDGDRYIAKAGDAADGNIATEIEAHRTWLKPWTAHNRAPELVHSDEQAKLLVTRYLPGHLVEGTDHEHNPETYRQAGELLAQLHGQSAVTDDFEAGENEKALAWLSRPHRIAPDVVDRLRTLITSWPAPTTELVPTHGDWQPRNWLIHDGTVSVIDFGRAALRPAYTDFGRLAAQQFRTNPPLEQAFLSGYGPDPRDPDSWHRQRVREAIGTTAWAHQVGAAPYEQQGLRMLTEVLDS</sequence>
<proteinExistence type="predicted"/>
<feature type="domain" description="Protein kinase" evidence="1">
    <location>
        <begin position="18"/>
        <end position="275"/>
    </location>
</feature>
<reference evidence="3" key="1">
    <citation type="journal article" date="2019" name="Int. J. Syst. Evol. Microbiol.">
        <title>The Global Catalogue of Microorganisms (GCM) 10K type strain sequencing project: providing services to taxonomists for standard genome sequencing and annotation.</title>
        <authorList>
            <consortium name="The Broad Institute Genomics Platform"/>
            <consortium name="The Broad Institute Genome Sequencing Center for Infectious Disease"/>
            <person name="Wu L."/>
            <person name="Ma J."/>
        </authorList>
    </citation>
    <scope>NUCLEOTIDE SEQUENCE [LARGE SCALE GENOMIC DNA]</scope>
    <source>
        <strain evidence="3">JCM 10977</strain>
    </source>
</reference>
<dbReference type="Proteomes" id="UP001500542">
    <property type="component" value="Unassembled WGS sequence"/>
</dbReference>
<dbReference type="RefSeq" id="WP_343979283.1">
    <property type="nucleotide sequence ID" value="NZ_BAAAHK010000017.1"/>
</dbReference>
<gene>
    <name evidence="2" type="ORF">GCM10009554_65910</name>
</gene>
<evidence type="ECO:0000313" key="2">
    <source>
        <dbReference type="EMBL" id="GAA0956436.1"/>
    </source>
</evidence>
<dbReference type="InterPro" id="IPR002575">
    <property type="entry name" value="Aminoglycoside_PTrfase"/>
</dbReference>
<name>A0ABP4BZU8_9ACTN</name>
<dbReference type="Gene3D" id="3.90.1200.10">
    <property type="match status" value="1"/>
</dbReference>
<dbReference type="SUPFAM" id="SSF56112">
    <property type="entry name" value="Protein kinase-like (PK-like)"/>
    <property type="match status" value="1"/>
</dbReference>
<dbReference type="InterPro" id="IPR000719">
    <property type="entry name" value="Prot_kinase_dom"/>
</dbReference>